<protein>
    <submittedName>
        <fullName evidence="8">PTS glucose transporter subunit IIA</fullName>
    </submittedName>
</protein>
<organism evidence="8">
    <name type="scientific">Paenibacillus sp. AN1007</name>
    <dbReference type="NCBI Taxonomy" id="3151385"/>
    <lineage>
        <taxon>Bacteria</taxon>
        <taxon>Bacillati</taxon>
        <taxon>Bacillota</taxon>
        <taxon>Bacilli</taxon>
        <taxon>Bacillales</taxon>
        <taxon>Paenibacillaceae</taxon>
        <taxon>Paenibacillus</taxon>
    </lineage>
</organism>
<keyword evidence="4" id="KW-0808">Transferase</keyword>
<gene>
    <name evidence="8" type="ORF">ABXS70_04135</name>
</gene>
<dbReference type="Pfam" id="PF00358">
    <property type="entry name" value="PTS_EIIA_1"/>
    <property type="match status" value="1"/>
</dbReference>
<dbReference type="Gene3D" id="2.70.70.10">
    <property type="entry name" value="Glucose Permease (Domain IIA)"/>
    <property type="match status" value="1"/>
</dbReference>
<evidence type="ECO:0000256" key="4">
    <source>
        <dbReference type="ARBA" id="ARBA00022679"/>
    </source>
</evidence>
<dbReference type="InterPro" id="IPR001127">
    <property type="entry name" value="PTS_EIIA_1_perm"/>
</dbReference>
<dbReference type="PANTHER" id="PTHR45008:SF1">
    <property type="entry name" value="PTS SYSTEM GLUCOSE-SPECIFIC EIIA COMPONENT"/>
    <property type="match status" value="1"/>
</dbReference>
<dbReference type="InterPro" id="IPR050890">
    <property type="entry name" value="PTS_EIIA_component"/>
</dbReference>
<evidence type="ECO:0000256" key="1">
    <source>
        <dbReference type="ARBA" id="ARBA00004496"/>
    </source>
</evidence>
<evidence type="ECO:0000256" key="5">
    <source>
        <dbReference type="ARBA" id="ARBA00022683"/>
    </source>
</evidence>
<keyword evidence="6" id="KW-0418">Kinase</keyword>
<dbReference type="InterPro" id="IPR011055">
    <property type="entry name" value="Dup_hybrid_motif"/>
</dbReference>
<keyword evidence="3 8" id="KW-0762">Sugar transport</keyword>
<reference evidence="8" key="1">
    <citation type="submission" date="2024-05" db="EMBL/GenBank/DDBJ databases">
        <title>Draft genome assemblies of 36 bacteria isolated from hibernating arctic ground squirrels.</title>
        <authorList>
            <person name="McKee H."/>
            <person name="Mullen L."/>
            <person name="Drown D.M."/>
            <person name="Duddleston K.N."/>
        </authorList>
    </citation>
    <scope>NUCLEOTIDE SEQUENCE</scope>
    <source>
        <strain evidence="8">AN1007</strain>
    </source>
</reference>
<comment type="subcellular location">
    <subcellularLocation>
        <location evidence="1">Cytoplasm</location>
    </subcellularLocation>
</comment>
<evidence type="ECO:0000256" key="2">
    <source>
        <dbReference type="ARBA" id="ARBA00022448"/>
    </source>
</evidence>
<dbReference type="GO" id="GO:0016301">
    <property type="term" value="F:kinase activity"/>
    <property type="evidence" value="ECO:0007669"/>
    <property type="project" value="UniProtKB-KW"/>
</dbReference>
<dbReference type="GO" id="GO:0009401">
    <property type="term" value="P:phosphoenolpyruvate-dependent sugar phosphotransferase system"/>
    <property type="evidence" value="ECO:0007669"/>
    <property type="project" value="UniProtKB-KW"/>
</dbReference>
<dbReference type="PANTHER" id="PTHR45008">
    <property type="entry name" value="PTS SYSTEM GLUCOSE-SPECIFIC EIIA COMPONENT"/>
    <property type="match status" value="1"/>
</dbReference>
<evidence type="ECO:0000256" key="3">
    <source>
        <dbReference type="ARBA" id="ARBA00022597"/>
    </source>
</evidence>
<proteinExistence type="predicted"/>
<evidence type="ECO:0000256" key="6">
    <source>
        <dbReference type="ARBA" id="ARBA00022777"/>
    </source>
</evidence>
<dbReference type="PROSITE" id="PS00371">
    <property type="entry name" value="PTS_EIIA_TYPE_1_HIS"/>
    <property type="match status" value="1"/>
</dbReference>
<evidence type="ECO:0000313" key="8">
    <source>
        <dbReference type="EMBL" id="XCP95914.1"/>
    </source>
</evidence>
<dbReference type="NCBIfam" id="TIGR00830">
    <property type="entry name" value="PTBA"/>
    <property type="match status" value="1"/>
</dbReference>
<dbReference type="EMBL" id="CP159992">
    <property type="protein sequence ID" value="XCP95914.1"/>
    <property type="molecule type" value="Genomic_DNA"/>
</dbReference>
<dbReference type="SUPFAM" id="SSF51261">
    <property type="entry name" value="Duplicated hybrid motif"/>
    <property type="match status" value="1"/>
</dbReference>
<dbReference type="GO" id="GO:0005737">
    <property type="term" value="C:cytoplasm"/>
    <property type="evidence" value="ECO:0007669"/>
    <property type="project" value="UniProtKB-SubCell"/>
</dbReference>
<dbReference type="PROSITE" id="PS51093">
    <property type="entry name" value="PTS_EIIA_TYPE_1"/>
    <property type="match status" value="1"/>
</dbReference>
<dbReference type="FunFam" id="2.70.70.10:FF:000001">
    <property type="entry name" value="PTS system glucose-specific IIA component"/>
    <property type="match status" value="1"/>
</dbReference>
<name>A0AAU8NEY6_9BACL</name>
<feature type="domain" description="PTS EIIA type-1" evidence="7">
    <location>
        <begin position="32"/>
        <end position="137"/>
    </location>
</feature>
<dbReference type="AlphaFoldDB" id="A0AAU8NEY6"/>
<evidence type="ECO:0000259" key="7">
    <source>
        <dbReference type="PROSITE" id="PS51093"/>
    </source>
</evidence>
<keyword evidence="2" id="KW-0813">Transport</keyword>
<sequence length="168" mass="17967">MFSWGKNKKTLEALEILAPIPGEVKLLSEVPDPAFAGGHMGEGAAIEPAEGRVYAPFDGKVAHVMDKSKHAVILEHKSGIQVLIHVGIETVSLKGEGFTVHVKNGAKVRQGQLLLEFDIQTIKAAGLSVMSPIIVPEGLEAAARVDVHDPQKRTSPDDPIMTVHLKSS</sequence>
<keyword evidence="5" id="KW-0598">Phosphotransferase system</keyword>
<dbReference type="RefSeq" id="WP_342552343.1">
    <property type="nucleotide sequence ID" value="NZ_CP159992.1"/>
</dbReference>
<accession>A0AAU8NEY6</accession>